<comment type="caution">
    <text evidence="1">The sequence shown here is derived from an EMBL/GenBank/DDBJ whole genome shotgun (WGS) entry which is preliminary data.</text>
</comment>
<organism evidence="1 2">
    <name type="scientific">Leptospira weilii serovar Ranarum str. ICFT</name>
    <dbReference type="NCBI Taxonomy" id="1218598"/>
    <lineage>
        <taxon>Bacteria</taxon>
        <taxon>Pseudomonadati</taxon>
        <taxon>Spirochaetota</taxon>
        <taxon>Spirochaetia</taxon>
        <taxon>Leptospirales</taxon>
        <taxon>Leptospiraceae</taxon>
        <taxon>Leptospira</taxon>
    </lineage>
</organism>
<keyword evidence="2" id="KW-1185">Reference proteome</keyword>
<evidence type="ECO:0000313" key="2">
    <source>
        <dbReference type="Proteomes" id="UP000012313"/>
    </source>
</evidence>
<evidence type="ECO:0000313" key="1">
    <source>
        <dbReference type="EMBL" id="EMY76883.1"/>
    </source>
</evidence>
<dbReference type="EMBL" id="AOHC02000041">
    <property type="protein sequence ID" value="EMY76883.1"/>
    <property type="molecule type" value="Genomic_DNA"/>
</dbReference>
<sequence>MKTILSMKLLQSKRIQLFLWIILLAPFSTNGIWSHDITLPNYFKEEETSSYPFYLNFKLNNDLSATIRFPTKISGNYQIVLGANTRFPSEFISLFKISLNGEGHKELPFQIRKPIKQGRIFSSIDFSIQEGEAYRNEYVDFHITVIEKKVKLLSPKNAALFHQNFLELGFRKKD</sequence>
<protein>
    <submittedName>
        <fullName evidence="1">Uncharacterized protein</fullName>
    </submittedName>
</protein>
<proteinExistence type="predicted"/>
<reference evidence="1" key="1">
    <citation type="submission" date="2013-03" db="EMBL/GenBank/DDBJ databases">
        <authorList>
            <person name="Harkins D.M."/>
            <person name="Durkin A.S."/>
            <person name="Brinkac L.M."/>
            <person name="Haft D.H."/>
            <person name="Selengut J.D."/>
            <person name="Sanka R."/>
            <person name="DePew J."/>
            <person name="Purushe J."/>
            <person name="Hartskeerl R.A."/>
            <person name="Ahmed A."/>
            <person name="van der Linden H."/>
            <person name="Goris M.G.A."/>
            <person name="Vinetz J.M."/>
            <person name="Sutton G.G."/>
            <person name="Nierman W.C."/>
            <person name="Fouts D.E."/>
        </authorList>
    </citation>
    <scope>NUCLEOTIDE SEQUENCE [LARGE SCALE GENOMIC DNA]</scope>
    <source>
        <strain evidence="1">ICFT</strain>
    </source>
</reference>
<name>N1WM67_9LEPT</name>
<gene>
    <name evidence="1" type="ORF">LEP1GSC060_3287</name>
</gene>
<dbReference type="Proteomes" id="UP000012313">
    <property type="component" value="Unassembled WGS sequence"/>
</dbReference>
<accession>N1WM67</accession>
<dbReference type="AlphaFoldDB" id="N1WM67"/>